<feature type="domain" description="VWFD" evidence="1">
    <location>
        <begin position="1"/>
        <end position="40"/>
    </location>
</feature>
<proteinExistence type="evidence at transcript level"/>
<accession>A0A0M4MQA9</accession>
<dbReference type="AlphaFoldDB" id="A0A0M4MQA9"/>
<feature type="non-terminal residue" evidence="2">
    <location>
        <position position="1"/>
    </location>
</feature>
<reference evidence="2" key="1">
    <citation type="submission" date="2015-03" db="EMBL/GenBank/DDBJ databases">
        <authorList>
            <person name="Murphy D."/>
        </authorList>
    </citation>
    <scope>NUCLEOTIDE SEQUENCE</scope>
</reference>
<name>A0A0M4MQA9_9CUCU</name>
<dbReference type="PROSITE" id="PS51233">
    <property type="entry name" value="VWFD"/>
    <property type="match status" value="1"/>
</dbReference>
<evidence type="ECO:0000259" key="1">
    <source>
        <dbReference type="PROSITE" id="PS51233"/>
    </source>
</evidence>
<sequence>GLCGRFSGDQNEDFTVPEKCIVSDRENFVQSYQLGTQKQRRNYRSGEWSQECVEKVLPLYTNVISEHDIGKSSRAQGQQQSGTKLRSRYVEENGEICFSIRPVPVCNGQARNTVSKNIAVHCIQGTKTAYYLKSQIDQGGNPDFSRKSESKTIRMEVPVQCN</sequence>
<evidence type="ECO:0000313" key="2">
    <source>
        <dbReference type="EMBL" id="ALE30150.1"/>
    </source>
</evidence>
<dbReference type="EMBL" id="KR005620">
    <property type="protein sequence ID" value="ALE30150.1"/>
    <property type="molecule type" value="mRNA"/>
</dbReference>
<gene>
    <name evidence="2" type="primary">Vg</name>
</gene>
<protein>
    <submittedName>
        <fullName evidence="2">Vitellogenin</fullName>
    </submittedName>
</protein>
<organism evidence="2">
    <name type="scientific">Tomicus yunnanensis</name>
    <dbReference type="NCBI Taxonomy" id="768153"/>
    <lineage>
        <taxon>Eukaryota</taxon>
        <taxon>Metazoa</taxon>
        <taxon>Ecdysozoa</taxon>
        <taxon>Arthropoda</taxon>
        <taxon>Hexapoda</taxon>
        <taxon>Insecta</taxon>
        <taxon>Pterygota</taxon>
        <taxon>Neoptera</taxon>
        <taxon>Endopterygota</taxon>
        <taxon>Coleoptera</taxon>
        <taxon>Polyphaga</taxon>
        <taxon>Cucujiformia</taxon>
        <taxon>Curculionidae</taxon>
        <taxon>Scolytinae</taxon>
        <taxon>Tomicus</taxon>
    </lineage>
</organism>
<dbReference type="InterPro" id="IPR001846">
    <property type="entry name" value="VWF_type-D"/>
</dbReference>